<protein>
    <submittedName>
        <fullName evidence="3">Uncharacterized protein</fullName>
    </submittedName>
</protein>
<keyword evidence="2" id="KW-0812">Transmembrane</keyword>
<comment type="caution">
    <text evidence="3">The sequence shown here is derived from an EMBL/GenBank/DDBJ whole genome shotgun (WGS) entry which is preliminary data.</text>
</comment>
<evidence type="ECO:0000256" key="1">
    <source>
        <dbReference type="SAM" id="MobiDB-lite"/>
    </source>
</evidence>
<organism evidence="3 4">
    <name type="scientific">Vitis vinifera</name>
    <name type="common">Grape</name>
    <dbReference type="NCBI Taxonomy" id="29760"/>
    <lineage>
        <taxon>Eukaryota</taxon>
        <taxon>Viridiplantae</taxon>
        <taxon>Streptophyta</taxon>
        <taxon>Embryophyta</taxon>
        <taxon>Tracheophyta</taxon>
        <taxon>Spermatophyta</taxon>
        <taxon>Magnoliopsida</taxon>
        <taxon>eudicotyledons</taxon>
        <taxon>Gunneridae</taxon>
        <taxon>Pentapetalae</taxon>
        <taxon>rosids</taxon>
        <taxon>Vitales</taxon>
        <taxon>Vitaceae</taxon>
        <taxon>Viteae</taxon>
        <taxon>Vitis</taxon>
    </lineage>
</organism>
<feature type="transmembrane region" description="Helical" evidence="2">
    <location>
        <begin position="158"/>
        <end position="175"/>
    </location>
</feature>
<sequence length="176" mass="19390">MPDFGAFGIPKEPQLERRRICREIFTLDKWTSMTAYGADHGAPAGLEHPKDSTSRAARGATGEPSPSSEPRIAIPIIEYRGLCHTFQALATSQSILTQQMTALPPEHATPIPPEPSQAPHFVEQTMPFEEPTTGEAKAAEPSSPHHPPPPFDHLHSSFMYFVYVFLIIVALEISCF</sequence>
<name>A0A438FSM7_VITVI</name>
<dbReference type="AlphaFoldDB" id="A0A438FSM7"/>
<accession>A0A438FSM7</accession>
<evidence type="ECO:0000313" key="3">
    <source>
        <dbReference type="EMBL" id="RVW62960.1"/>
    </source>
</evidence>
<keyword evidence="2" id="KW-1133">Transmembrane helix</keyword>
<reference evidence="3 4" key="1">
    <citation type="journal article" date="2018" name="PLoS Genet.">
        <title>Population sequencing reveals clonal diversity and ancestral inbreeding in the grapevine cultivar Chardonnay.</title>
        <authorList>
            <person name="Roach M.J."/>
            <person name="Johnson D.L."/>
            <person name="Bohlmann J."/>
            <person name="van Vuuren H.J."/>
            <person name="Jones S.J."/>
            <person name="Pretorius I.S."/>
            <person name="Schmidt S.A."/>
            <person name="Borneman A.R."/>
        </authorList>
    </citation>
    <scope>NUCLEOTIDE SEQUENCE [LARGE SCALE GENOMIC DNA]</scope>
    <source>
        <strain evidence="4">cv. Chardonnay</strain>
        <tissue evidence="3">Leaf</tissue>
    </source>
</reference>
<gene>
    <name evidence="3" type="ORF">CK203_062394</name>
</gene>
<evidence type="ECO:0000313" key="4">
    <source>
        <dbReference type="Proteomes" id="UP000288805"/>
    </source>
</evidence>
<feature type="region of interest" description="Disordered" evidence="1">
    <location>
        <begin position="129"/>
        <end position="149"/>
    </location>
</feature>
<dbReference type="EMBL" id="QGNW01000754">
    <property type="protein sequence ID" value="RVW62960.1"/>
    <property type="molecule type" value="Genomic_DNA"/>
</dbReference>
<proteinExistence type="predicted"/>
<feature type="region of interest" description="Disordered" evidence="1">
    <location>
        <begin position="40"/>
        <end position="71"/>
    </location>
</feature>
<keyword evidence="2" id="KW-0472">Membrane</keyword>
<dbReference type="Proteomes" id="UP000288805">
    <property type="component" value="Unassembled WGS sequence"/>
</dbReference>
<evidence type="ECO:0000256" key="2">
    <source>
        <dbReference type="SAM" id="Phobius"/>
    </source>
</evidence>